<feature type="transmembrane region" description="Helical" evidence="3">
    <location>
        <begin position="281"/>
        <end position="302"/>
    </location>
</feature>
<dbReference type="InterPro" id="IPR020846">
    <property type="entry name" value="MFS_dom"/>
</dbReference>
<dbReference type="InterPro" id="IPR011701">
    <property type="entry name" value="MFS"/>
</dbReference>
<comment type="subcellular location">
    <subcellularLocation>
        <location evidence="1">Membrane</location>
        <topology evidence="1">Multi-pass membrane protein</topology>
    </subcellularLocation>
</comment>
<dbReference type="SUPFAM" id="SSF103473">
    <property type="entry name" value="MFS general substrate transporter"/>
    <property type="match status" value="1"/>
</dbReference>
<dbReference type="GO" id="GO:0016020">
    <property type="term" value="C:membrane"/>
    <property type="evidence" value="ECO:0007669"/>
    <property type="project" value="UniProtKB-SubCell"/>
</dbReference>
<evidence type="ECO:0000256" key="2">
    <source>
        <dbReference type="SAM" id="MobiDB-lite"/>
    </source>
</evidence>
<keyword evidence="3" id="KW-0812">Transmembrane</keyword>
<feature type="transmembrane region" description="Helical" evidence="3">
    <location>
        <begin position="47"/>
        <end position="66"/>
    </location>
</feature>
<evidence type="ECO:0000313" key="5">
    <source>
        <dbReference type="EMBL" id="CAE0440438.1"/>
    </source>
</evidence>
<keyword evidence="3" id="KW-0472">Membrane</keyword>
<evidence type="ECO:0000256" key="1">
    <source>
        <dbReference type="ARBA" id="ARBA00004141"/>
    </source>
</evidence>
<dbReference type="Pfam" id="PF07690">
    <property type="entry name" value="MFS_1"/>
    <property type="match status" value="1"/>
</dbReference>
<keyword evidence="3" id="KW-1133">Transmembrane helix</keyword>
<evidence type="ECO:0000259" key="4">
    <source>
        <dbReference type="PROSITE" id="PS50850"/>
    </source>
</evidence>
<dbReference type="GO" id="GO:0022857">
    <property type="term" value="F:transmembrane transporter activity"/>
    <property type="evidence" value="ECO:0007669"/>
    <property type="project" value="InterPro"/>
</dbReference>
<feature type="transmembrane region" description="Helical" evidence="3">
    <location>
        <begin position="172"/>
        <end position="192"/>
    </location>
</feature>
<feature type="transmembrane region" description="Helical" evidence="3">
    <location>
        <begin position="204"/>
        <end position="224"/>
    </location>
</feature>
<feature type="transmembrane region" description="Helical" evidence="3">
    <location>
        <begin position="115"/>
        <end position="135"/>
    </location>
</feature>
<feature type="transmembrane region" description="Helical" evidence="3">
    <location>
        <begin position="314"/>
        <end position="331"/>
    </location>
</feature>
<feature type="transmembrane region" description="Helical" evidence="3">
    <location>
        <begin position="337"/>
        <end position="360"/>
    </location>
</feature>
<feature type="transmembrane region" description="Helical" evidence="3">
    <location>
        <begin position="141"/>
        <end position="160"/>
    </location>
</feature>
<proteinExistence type="predicted"/>
<reference evidence="5" key="1">
    <citation type="submission" date="2021-01" db="EMBL/GenBank/DDBJ databases">
        <authorList>
            <person name="Corre E."/>
            <person name="Pelletier E."/>
            <person name="Niang G."/>
            <person name="Scheremetjew M."/>
            <person name="Finn R."/>
            <person name="Kale V."/>
            <person name="Holt S."/>
            <person name="Cochrane G."/>
            <person name="Meng A."/>
            <person name="Brown T."/>
            <person name="Cohen L."/>
        </authorList>
    </citation>
    <scope>NUCLEOTIDE SEQUENCE</scope>
    <source>
        <strain evidence="5">GSBS06</strain>
    </source>
</reference>
<feature type="transmembrane region" description="Helical" evidence="3">
    <location>
        <begin position="86"/>
        <end position="103"/>
    </location>
</feature>
<dbReference type="CDD" id="cd17352">
    <property type="entry name" value="MFS_MCT_SLC16"/>
    <property type="match status" value="1"/>
</dbReference>
<feature type="region of interest" description="Disordered" evidence="2">
    <location>
        <begin position="432"/>
        <end position="470"/>
    </location>
</feature>
<dbReference type="PROSITE" id="PS50850">
    <property type="entry name" value="MFS"/>
    <property type="match status" value="1"/>
</dbReference>
<sequence>MKNSDKNRPDGLFSDYDLKTIGDETQNCQTGQENAELLLPPVEGLRAWLVVLGSFLMHWVILGDIYTTGLFLPFYEEEYQKPRQELVIIGTLQTALLFGSGVFSGKLGDRYGVQIIFGIGAIIHTIGLLLASFSIEFWQLVLSQGVLTGIGQGFCYWPGVTVVPMWFTKRRGLATGIAVVGSGVGQFTQSYLTQNLLDARGSSFTLRILALYSGVILLGAYFLLARRVPLEKSITLLSGWEIFKEKTYLLLFFGAVTFQFGFHIVFAHLPAYLDDHNIGDAQFLALAVGLAGIGSAAGRVVLGWLSDILGRLRLGKWCILLTAITFLSWLWCITEASVLAFVFLYGFFSGAFIALIFPIIGDFYGVNRLGDIGGFMSLGMIPGSFIGPIMAGRIYDKNGNYDNAIIGGSVFLFISAASMFLLPSPAAGDDLQAAKAQMTQVKHESEDEKDKDRHNTGSCVHSESTDVEAL</sequence>
<feature type="compositionally biased region" description="Basic and acidic residues" evidence="2">
    <location>
        <begin position="441"/>
        <end position="455"/>
    </location>
</feature>
<gene>
    <name evidence="5" type="ORF">ASTO00021_LOCUS10572</name>
</gene>
<dbReference type="PANTHER" id="PTHR11360:SF284">
    <property type="entry name" value="EG:103B4.3 PROTEIN-RELATED"/>
    <property type="match status" value="1"/>
</dbReference>
<feature type="transmembrane region" description="Helical" evidence="3">
    <location>
        <begin position="372"/>
        <end position="391"/>
    </location>
</feature>
<feature type="transmembrane region" description="Helical" evidence="3">
    <location>
        <begin position="248"/>
        <end position="269"/>
    </location>
</feature>
<dbReference type="EMBL" id="HBIN01013983">
    <property type="protein sequence ID" value="CAE0440438.1"/>
    <property type="molecule type" value="Transcribed_RNA"/>
</dbReference>
<feature type="transmembrane region" description="Helical" evidence="3">
    <location>
        <begin position="403"/>
        <end position="422"/>
    </location>
</feature>
<evidence type="ECO:0000256" key="3">
    <source>
        <dbReference type="SAM" id="Phobius"/>
    </source>
</evidence>
<name>A0A7S3UY79_9STRA</name>
<dbReference type="AlphaFoldDB" id="A0A7S3UY79"/>
<dbReference type="Gene3D" id="1.20.1250.20">
    <property type="entry name" value="MFS general substrate transporter like domains"/>
    <property type="match status" value="2"/>
</dbReference>
<dbReference type="InterPro" id="IPR036259">
    <property type="entry name" value="MFS_trans_sf"/>
</dbReference>
<dbReference type="PANTHER" id="PTHR11360">
    <property type="entry name" value="MONOCARBOXYLATE TRANSPORTER"/>
    <property type="match status" value="1"/>
</dbReference>
<accession>A0A7S3UY79</accession>
<feature type="domain" description="Major facilitator superfamily (MFS) profile" evidence="4">
    <location>
        <begin position="50"/>
        <end position="426"/>
    </location>
</feature>
<organism evidence="5">
    <name type="scientific">Aplanochytrium stocchinoi</name>
    <dbReference type="NCBI Taxonomy" id="215587"/>
    <lineage>
        <taxon>Eukaryota</taxon>
        <taxon>Sar</taxon>
        <taxon>Stramenopiles</taxon>
        <taxon>Bigyra</taxon>
        <taxon>Labyrinthulomycetes</taxon>
        <taxon>Thraustochytrida</taxon>
        <taxon>Thraustochytriidae</taxon>
        <taxon>Aplanochytrium</taxon>
    </lineage>
</organism>
<protein>
    <recommendedName>
        <fullName evidence="4">Major facilitator superfamily (MFS) profile domain-containing protein</fullName>
    </recommendedName>
</protein>
<dbReference type="InterPro" id="IPR050327">
    <property type="entry name" value="Proton-linked_MCT"/>
</dbReference>